<gene>
    <name evidence="1" type="ORF">ACHAWO_000378</name>
</gene>
<dbReference type="EMBL" id="JALLPJ020000743">
    <property type="protein sequence ID" value="KAL3784006.1"/>
    <property type="molecule type" value="Genomic_DNA"/>
</dbReference>
<comment type="caution">
    <text evidence="1">The sequence shown here is derived from an EMBL/GenBank/DDBJ whole genome shotgun (WGS) entry which is preliminary data.</text>
</comment>
<proteinExistence type="predicted"/>
<name>A0ABD3PA57_9STRA</name>
<evidence type="ECO:0000313" key="1">
    <source>
        <dbReference type="EMBL" id="KAL3784006.1"/>
    </source>
</evidence>
<organism evidence="1 2">
    <name type="scientific">Cyclotella atomus</name>
    <dbReference type="NCBI Taxonomy" id="382360"/>
    <lineage>
        <taxon>Eukaryota</taxon>
        <taxon>Sar</taxon>
        <taxon>Stramenopiles</taxon>
        <taxon>Ochrophyta</taxon>
        <taxon>Bacillariophyta</taxon>
        <taxon>Coscinodiscophyceae</taxon>
        <taxon>Thalassiosirophycidae</taxon>
        <taxon>Stephanodiscales</taxon>
        <taxon>Stephanodiscaceae</taxon>
        <taxon>Cyclotella</taxon>
    </lineage>
</organism>
<evidence type="ECO:0000313" key="2">
    <source>
        <dbReference type="Proteomes" id="UP001530400"/>
    </source>
</evidence>
<reference evidence="1 2" key="1">
    <citation type="submission" date="2024-10" db="EMBL/GenBank/DDBJ databases">
        <title>Updated reference genomes for cyclostephanoid diatoms.</title>
        <authorList>
            <person name="Roberts W.R."/>
            <person name="Alverson A.J."/>
        </authorList>
    </citation>
    <scope>NUCLEOTIDE SEQUENCE [LARGE SCALE GENOMIC DNA]</scope>
    <source>
        <strain evidence="1 2">AJA010-31</strain>
    </source>
</reference>
<keyword evidence="2" id="KW-1185">Reference proteome</keyword>
<protein>
    <submittedName>
        <fullName evidence="1">Uncharacterized protein</fullName>
    </submittedName>
</protein>
<dbReference type="AlphaFoldDB" id="A0ABD3PA57"/>
<dbReference type="Proteomes" id="UP001530400">
    <property type="component" value="Unassembled WGS sequence"/>
</dbReference>
<sequence>MGFLSSALKTEPPNVVYESDKTVEVSLMKRRPGCTGMFWRPDPTLTKKLENNNNWPRDGAKLKGKVVTVNGAKWLLASDVMNVGKDWVKAPEGAAMPFEYDNHYYLELKNNELSLSSLQFCQEQWILCLCYVY</sequence>
<accession>A0ABD3PA57</accession>